<evidence type="ECO:0000313" key="2">
    <source>
        <dbReference type="EMBL" id="AZU60675.1"/>
    </source>
</evidence>
<feature type="transmembrane region" description="Helical" evidence="1">
    <location>
        <begin position="81"/>
        <end position="105"/>
    </location>
</feature>
<sequence>MSTFIVLAKKEVAQMVREYKIIWLPLVFIFLGITQPVVTYYLPDILKAVGGGQGITIDPSMAAQNGGEVLASTLGSQFDQLGIMIIIVSIMGIIQSDKANGMLAFILTRPVKVSSYIYGKIISNYLFVTFCVTIGYLVSYLYVYLLFTSIHFIDFLAALLFYLLWVLFIVSFTTMISTIFNSQGIIALISIVFLLVCRVIVGLSSVIDKINPASMSKYAMDILVLGTVNPDVIWALISTILLSALTIMAANKWISKKKYSNE</sequence>
<gene>
    <name evidence="2" type="ORF">CHR53_05015</name>
</gene>
<keyword evidence="1" id="KW-0472">Membrane</keyword>
<proteinExistence type="predicted"/>
<dbReference type="STRING" id="1193713.GCA_001636315_03530"/>
<dbReference type="Proteomes" id="UP000282892">
    <property type="component" value="Chromosome"/>
</dbReference>
<accession>A0A3Q9QUI7</accession>
<feature type="transmembrane region" description="Helical" evidence="1">
    <location>
        <begin position="125"/>
        <end position="147"/>
    </location>
</feature>
<dbReference type="GO" id="GO:0005886">
    <property type="term" value="C:plasma membrane"/>
    <property type="evidence" value="ECO:0007669"/>
    <property type="project" value="UniProtKB-SubCell"/>
</dbReference>
<feature type="transmembrane region" description="Helical" evidence="1">
    <location>
        <begin position="153"/>
        <end position="173"/>
    </location>
</feature>
<dbReference type="OrthoDB" id="4187110at2"/>
<protein>
    <recommendedName>
        <fullName evidence="4">ABC transporter permease</fullName>
    </recommendedName>
</protein>
<dbReference type="GO" id="GO:0140359">
    <property type="term" value="F:ABC-type transporter activity"/>
    <property type="evidence" value="ECO:0007669"/>
    <property type="project" value="InterPro"/>
</dbReference>
<keyword evidence="1" id="KW-0812">Transmembrane</keyword>
<dbReference type="AlphaFoldDB" id="A0A3Q9QUI7"/>
<dbReference type="RefSeq" id="WP_127485445.1">
    <property type="nucleotide sequence ID" value="NZ_CP022572.1"/>
</dbReference>
<evidence type="ECO:0008006" key="4">
    <source>
        <dbReference type="Google" id="ProtNLM"/>
    </source>
</evidence>
<reference evidence="2 3" key="1">
    <citation type="submission" date="2017-07" db="EMBL/GenBank/DDBJ databases">
        <title>The complete genome sequence of Bacillus mesonae strain H20-5, an efficient strain improving plant abiotic stress resistance.</title>
        <authorList>
            <person name="Kim S.Y."/>
            <person name="Song H."/>
            <person name="Sang M.K."/>
            <person name="Weon H.-Y."/>
            <person name="Song J."/>
        </authorList>
    </citation>
    <scope>NUCLEOTIDE SEQUENCE [LARGE SCALE GENOMIC DNA]</scope>
    <source>
        <strain evidence="2 3">H20-5</strain>
    </source>
</reference>
<dbReference type="Pfam" id="PF12679">
    <property type="entry name" value="ABC2_membrane_2"/>
    <property type="match status" value="1"/>
</dbReference>
<dbReference type="EMBL" id="CP022572">
    <property type="protein sequence ID" value="AZU60675.1"/>
    <property type="molecule type" value="Genomic_DNA"/>
</dbReference>
<organism evidence="2 3">
    <name type="scientific">Neobacillus mesonae</name>
    <dbReference type="NCBI Taxonomy" id="1193713"/>
    <lineage>
        <taxon>Bacteria</taxon>
        <taxon>Bacillati</taxon>
        <taxon>Bacillota</taxon>
        <taxon>Bacilli</taxon>
        <taxon>Bacillales</taxon>
        <taxon>Bacillaceae</taxon>
        <taxon>Neobacillus</taxon>
    </lineage>
</organism>
<feature type="transmembrane region" description="Helical" evidence="1">
    <location>
        <begin position="21"/>
        <end position="42"/>
    </location>
</feature>
<keyword evidence="1" id="KW-1133">Transmembrane helix</keyword>
<dbReference type="KEGG" id="nmk:CHR53_05015"/>
<evidence type="ECO:0000256" key="1">
    <source>
        <dbReference type="SAM" id="Phobius"/>
    </source>
</evidence>
<evidence type="ECO:0000313" key="3">
    <source>
        <dbReference type="Proteomes" id="UP000282892"/>
    </source>
</evidence>
<feature type="transmembrane region" description="Helical" evidence="1">
    <location>
        <begin position="232"/>
        <end position="250"/>
    </location>
</feature>
<name>A0A3Q9QUI7_9BACI</name>
<feature type="transmembrane region" description="Helical" evidence="1">
    <location>
        <begin position="185"/>
        <end position="207"/>
    </location>
</feature>
<keyword evidence="3" id="KW-1185">Reference proteome</keyword>